<comment type="subcellular location">
    <subcellularLocation>
        <location evidence="1">Nucleus</location>
    </subcellularLocation>
</comment>
<evidence type="ECO:0000256" key="9">
    <source>
        <dbReference type="ARBA" id="ARBA00023187"/>
    </source>
</evidence>
<evidence type="ECO:0000256" key="13">
    <source>
        <dbReference type="PROSITE-ProRule" id="PRU00723"/>
    </source>
</evidence>
<evidence type="ECO:0000256" key="6">
    <source>
        <dbReference type="ARBA" id="ARBA00022771"/>
    </source>
</evidence>
<keyword evidence="10" id="KW-0539">Nucleus</keyword>
<dbReference type="GO" id="GO:0036002">
    <property type="term" value="F:pre-mRNA binding"/>
    <property type="evidence" value="ECO:0007669"/>
    <property type="project" value="TreeGrafter"/>
</dbReference>
<evidence type="ECO:0000259" key="16">
    <source>
        <dbReference type="PROSITE" id="PS50103"/>
    </source>
</evidence>
<name>X8J3X4_9AGAM</name>
<dbReference type="InterPro" id="IPR000571">
    <property type="entry name" value="Znf_CCCH"/>
</dbReference>
<dbReference type="OrthoDB" id="10251848at2759"/>
<evidence type="ECO:0000256" key="1">
    <source>
        <dbReference type="ARBA" id="ARBA00004123"/>
    </source>
</evidence>
<dbReference type="InterPro" id="IPR039171">
    <property type="entry name" value="Cwc2/Slt11"/>
</dbReference>
<dbReference type="InterPro" id="IPR034181">
    <property type="entry name" value="Cwc2_RRM"/>
</dbReference>
<dbReference type="PROSITE" id="PS50103">
    <property type="entry name" value="ZF_C3H1"/>
    <property type="match status" value="1"/>
</dbReference>
<dbReference type="InterPro" id="IPR012677">
    <property type="entry name" value="Nucleotide-bd_a/b_plait_sf"/>
</dbReference>
<keyword evidence="6 13" id="KW-0863">Zinc-finger</keyword>
<feature type="region of interest" description="Disordered" evidence="14">
    <location>
        <begin position="182"/>
        <end position="222"/>
    </location>
</feature>
<evidence type="ECO:0000256" key="5">
    <source>
        <dbReference type="ARBA" id="ARBA00022728"/>
    </source>
</evidence>
<evidence type="ECO:0000256" key="3">
    <source>
        <dbReference type="ARBA" id="ARBA00022664"/>
    </source>
</evidence>
<keyword evidence="11" id="KW-0131">Cell cycle</keyword>
<dbReference type="Pfam" id="PF00076">
    <property type="entry name" value="RRM_1"/>
    <property type="match status" value="1"/>
</dbReference>
<dbReference type="GO" id="GO:0008270">
    <property type="term" value="F:zinc ion binding"/>
    <property type="evidence" value="ECO:0007669"/>
    <property type="project" value="UniProtKB-KW"/>
</dbReference>
<dbReference type="InterPro" id="IPR000504">
    <property type="entry name" value="RRM_dom"/>
</dbReference>
<dbReference type="PANTHER" id="PTHR14089">
    <property type="entry name" value="PRE-MRNA-SPLICING FACTOR RBM22"/>
    <property type="match status" value="1"/>
</dbReference>
<dbReference type="FunFam" id="3.30.70.330:FF:000249">
    <property type="entry name" value="Pre-mRNA-splicing factor CWC2, variant"/>
    <property type="match status" value="1"/>
</dbReference>
<dbReference type="CDD" id="cd12360">
    <property type="entry name" value="RRM_cwf2"/>
    <property type="match status" value="1"/>
</dbReference>
<keyword evidence="8 12" id="KW-0694">RNA-binding</keyword>
<gene>
    <name evidence="17" type="ORF">RSOL_207190</name>
</gene>
<dbReference type="PROSITE" id="PS50102">
    <property type="entry name" value="RRM"/>
    <property type="match status" value="1"/>
</dbReference>
<keyword evidence="3" id="KW-0507">mRNA processing</keyword>
<evidence type="ECO:0000256" key="10">
    <source>
        <dbReference type="ARBA" id="ARBA00023242"/>
    </source>
</evidence>
<dbReference type="AlphaFoldDB" id="X8J3X4"/>
<evidence type="ECO:0000259" key="15">
    <source>
        <dbReference type="PROSITE" id="PS50102"/>
    </source>
</evidence>
<dbReference type="PANTHER" id="PTHR14089:SF2">
    <property type="entry name" value="PRE-MRNA-SPLICING FACTOR CWC2"/>
    <property type="match status" value="1"/>
</dbReference>
<proteinExistence type="inferred from homology"/>
<comment type="caution">
    <text evidence="17">The sequence shown here is derived from an EMBL/GenBank/DDBJ whole genome shotgun (WGS) entry which is preliminary data.</text>
</comment>
<evidence type="ECO:0000256" key="4">
    <source>
        <dbReference type="ARBA" id="ARBA00022723"/>
    </source>
</evidence>
<feature type="domain" description="C3H1-type" evidence="16">
    <location>
        <begin position="4"/>
        <end position="26"/>
    </location>
</feature>
<keyword evidence="4 13" id="KW-0479">Metal-binding</keyword>
<dbReference type="GO" id="GO:0071007">
    <property type="term" value="C:U2-type catalytic step 2 spliceosome"/>
    <property type="evidence" value="ECO:0007669"/>
    <property type="project" value="TreeGrafter"/>
</dbReference>
<dbReference type="GO" id="GO:0006397">
    <property type="term" value="P:mRNA processing"/>
    <property type="evidence" value="ECO:0007669"/>
    <property type="project" value="UniProtKB-KW"/>
</dbReference>
<evidence type="ECO:0000256" key="12">
    <source>
        <dbReference type="PROSITE-ProRule" id="PRU00176"/>
    </source>
</evidence>
<dbReference type="Proteomes" id="UP000030108">
    <property type="component" value="Unassembled WGS sequence"/>
</dbReference>
<dbReference type="Pfam" id="PF16131">
    <property type="entry name" value="Torus"/>
    <property type="match status" value="1"/>
</dbReference>
<organism evidence="17 18">
    <name type="scientific">Rhizoctonia solani AG-3 Rhs1AP</name>
    <dbReference type="NCBI Taxonomy" id="1086054"/>
    <lineage>
        <taxon>Eukaryota</taxon>
        <taxon>Fungi</taxon>
        <taxon>Dikarya</taxon>
        <taxon>Basidiomycota</taxon>
        <taxon>Agaricomycotina</taxon>
        <taxon>Agaricomycetes</taxon>
        <taxon>Cantharellales</taxon>
        <taxon>Ceratobasidiaceae</taxon>
        <taxon>Rhizoctonia</taxon>
    </lineage>
</organism>
<feature type="domain" description="RRM" evidence="15">
    <location>
        <begin position="63"/>
        <end position="140"/>
    </location>
</feature>
<evidence type="ECO:0000256" key="8">
    <source>
        <dbReference type="ARBA" id="ARBA00022884"/>
    </source>
</evidence>
<sequence>MKYCCLFFARGCCPYGYECEYLHDLPSPSTSMPDSSKDCFARDKFSDYRDDMGGVGSFSRQNRTLYIGRIKETGPGPETEEIVRRHFKMWGEIVFLRVLQHRSVAFVTYADEANAQFAKEAMACQSMDNDEILNVRWATEDPNPESKLTEKRRLEEIGSVAIANKLDPRMVDAVRHIRALEDEEAVPESASPPEKRQKLIESQPEPEPEPEPEPSGILSAQTLEGIKYLAEVRRQQEKLLQKAKPVPPRPAPTGLGGLGGYASDEEED</sequence>
<evidence type="ECO:0000256" key="2">
    <source>
        <dbReference type="ARBA" id="ARBA00008024"/>
    </source>
</evidence>
<dbReference type="EMBL" id="JATN01000322">
    <property type="protein sequence ID" value="EUC57018.1"/>
    <property type="molecule type" value="Genomic_DNA"/>
</dbReference>
<dbReference type="GO" id="GO:0000974">
    <property type="term" value="C:Prp19 complex"/>
    <property type="evidence" value="ECO:0007669"/>
    <property type="project" value="TreeGrafter"/>
</dbReference>
<accession>X8J3X4</accession>
<keyword evidence="7 13" id="KW-0862">Zinc</keyword>
<reference evidence="18" key="1">
    <citation type="journal article" date="2014" name="Genome Announc.">
        <title>Draft genome sequence of the plant-pathogenic soil fungus Rhizoctonia solani anastomosis group 3 strain Rhs1AP.</title>
        <authorList>
            <person name="Cubeta M.A."/>
            <person name="Thomas E."/>
            <person name="Dean R.A."/>
            <person name="Jabaji S."/>
            <person name="Neate S.M."/>
            <person name="Tavantzis S."/>
            <person name="Toda T."/>
            <person name="Vilgalys R."/>
            <person name="Bharathan N."/>
            <person name="Fedorova-Abrams N."/>
            <person name="Pakala S.B."/>
            <person name="Pakala S.M."/>
            <person name="Zafar N."/>
            <person name="Joardar V."/>
            <person name="Losada L."/>
            <person name="Nierman W.C."/>
        </authorList>
    </citation>
    <scope>NUCLEOTIDE SEQUENCE [LARGE SCALE GENOMIC DNA]</scope>
    <source>
        <strain evidence="18">AG-3</strain>
    </source>
</reference>
<comment type="similarity">
    <text evidence="2">Belongs to the RRM CWC2 family.</text>
</comment>
<evidence type="ECO:0000256" key="7">
    <source>
        <dbReference type="ARBA" id="ARBA00022833"/>
    </source>
</evidence>
<dbReference type="InterPro" id="IPR032297">
    <property type="entry name" value="Torus"/>
</dbReference>
<keyword evidence="5" id="KW-0747">Spliceosome</keyword>
<evidence type="ECO:0000313" key="17">
    <source>
        <dbReference type="EMBL" id="EUC57018.1"/>
    </source>
</evidence>
<dbReference type="SMART" id="SM00360">
    <property type="entry name" value="RRM"/>
    <property type="match status" value="1"/>
</dbReference>
<evidence type="ECO:0000256" key="14">
    <source>
        <dbReference type="SAM" id="MobiDB-lite"/>
    </source>
</evidence>
<keyword evidence="9" id="KW-0508">mRNA splicing</keyword>
<dbReference type="SUPFAM" id="SSF54928">
    <property type="entry name" value="RNA-binding domain, RBD"/>
    <property type="match status" value="1"/>
</dbReference>
<evidence type="ECO:0000256" key="11">
    <source>
        <dbReference type="ARBA" id="ARBA00023306"/>
    </source>
</evidence>
<dbReference type="Gene3D" id="3.30.70.330">
    <property type="match status" value="1"/>
</dbReference>
<dbReference type="GO" id="GO:0008380">
    <property type="term" value="P:RNA splicing"/>
    <property type="evidence" value="ECO:0007669"/>
    <property type="project" value="UniProtKB-KW"/>
</dbReference>
<dbReference type="GO" id="GO:0017070">
    <property type="term" value="F:U6 snRNA binding"/>
    <property type="evidence" value="ECO:0007669"/>
    <property type="project" value="TreeGrafter"/>
</dbReference>
<dbReference type="GO" id="GO:0071006">
    <property type="term" value="C:U2-type catalytic step 1 spliceosome"/>
    <property type="evidence" value="ECO:0007669"/>
    <property type="project" value="TreeGrafter"/>
</dbReference>
<protein>
    <submittedName>
        <fullName evidence="17">Pre-mRNA-splicing factor CWC2</fullName>
    </submittedName>
</protein>
<feature type="zinc finger region" description="C3H1-type" evidence="13">
    <location>
        <begin position="4"/>
        <end position="26"/>
    </location>
</feature>
<feature type="region of interest" description="Disordered" evidence="14">
    <location>
        <begin position="239"/>
        <end position="268"/>
    </location>
</feature>
<dbReference type="InterPro" id="IPR035979">
    <property type="entry name" value="RBD_domain_sf"/>
</dbReference>
<evidence type="ECO:0000313" key="18">
    <source>
        <dbReference type="Proteomes" id="UP000030108"/>
    </source>
</evidence>